<protein>
    <submittedName>
        <fullName evidence="2">Uncharacterized protein</fullName>
    </submittedName>
</protein>
<name>A0A0V0RCY2_9BILA</name>
<feature type="region of interest" description="Disordered" evidence="1">
    <location>
        <begin position="1"/>
        <end position="37"/>
    </location>
</feature>
<keyword evidence="3" id="KW-1185">Reference proteome</keyword>
<proteinExistence type="predicted"/>
<dbReference type="AlphaFoldDB" id="A0A0V0RCY2"/>
<organism evidence="2 3">
    <name type="scientific">Trichinella nelsoni</name>
    <dbReference type="NCBI Taxonomy" id="6336"/>
    <lineage>
        <taxon>Eukaryota</taxon>
        <taxon>Metazoa</taxon>
        <taxon>Ecdysozoa</taxon>
        <taxon>Nematoda</taxon>
        <taxon>Enoplea</taxon>
        <taxon>Dorylaimia</taxon>
        <taxon>Trichinellida</taxon>
        <taxon>Trichinellidae</taxon>
        <taxon>Trichinella</taxon>
    </lineage>
</organism>
<accession>A0A0V0RCY2</accession>
<evidence type="ECO:0000256" key="1">
    <source>
        <dbReference type="SAM" id="MobiDB-lite"/>
    </source>
</evidence>
<reference evidence="2 3" key="1">
    <citation type="submission" date="2015-01" db="EMBL/GenBank/DDBJ databases">
        <title>Evolution of Trichinella species and genotypes.</title>
        <authorList>
            <person name="Korhonen P.K."/>
            <person name="Edoardo P."/>
            <person name="Giuseppe L.R."/>
            <person name="Gasser R.B."/>
        </authorList>
    </citation>
    <scope>NUCLEOTIDE SEQUENCE [LARGE SCALE GENOMIC DNA]</scope>
    <source>
        <strain evidence="2">ISS37</strain>
    </source>
</reference>
<sequence length="75" mass="8394">MKKFGSNINKWELARTGPVNLTPPLTVGSRNPQPKERNHYLTSVGRNREKSLIVVEGTPDRSLQTDQPHIFVGAL</sequence>
<comment type="caution">
    <text evidence="2">The sequence shown here is derived from an EMBL/GenBank/DDBJ whole genome shotgun (WGS) entry which is preliminary data.</text>
</comment>
<dbReference type="Proteomes" id="UP000054630">
    <property type="component" value="Unassembled WGS sequence"/>
</dbReference>
<dbReference type="EMBL" id="JYDL01000482">
    <property type="protein sequence ID" value="KRX12350.1"/>
    <property type="molecule type" value="Genomic_DNA"/>
</dbReference>
<gene>
    <name evidence="2" type="ORF">T07_6143</name>
</gene>
<evidence type="ECO:0000313" key="3">
    <source>
        <dbReference type="Proteomes" id="UP000054630"/>
    </source>
</evidence>
<evidence type="ECO:0000313" key="2">
    <source>
        <dbReference type="EMBL" id="KRX12350.1"/>
    </source>
</evidence>